<feature type="transmembrane region" description="Helical" evidence="1">
    <location>
        <begin position="145"/>
        <end position="168"/>
    </location>
</feature>
<gene>
    <name evidence="2" type="ORF">CLV52_1618</name>
</gene>
<dbReference type="InterPro" id="IPR019533">
    <property type="entry name" value="Peptidase_S26"/>
</dbReference>
<dbReference type="GO" id="GO:0004252">
    <property type="term" value="F:serine-type endopeptidase activity"/>
    <property type="evidence" value="ECO:0007669"/>
    <property type="project" value="InterPro"/>
</dbReference>
<keyword evidence="1" id="KW-0812">Transmembrane</keyword>
<keyword evidence="3" id="KW-1185">Reference proteome</keyword>
<comment type="caution">
    <text evidence="2">The sequence shown here is derived from an EMBL/GenBank/DDBJ whole genome shotgun (WGS) entry which is preliminary data.</text>
</comment>
<dbReference type="OrthoDB" id="3790724at2"/>
<dbReference type="GO" id="GO:0006465">
    <property type="term" value="P:signal peptide processing"/>
    <property type="evidence" value="ECO:0007669"/>
    <property type="project" value="InterPro"/>
</dbReference>
<evidence type="ECO:0000256" key="1">
    <source>
        <dbReference type="SAM" id="Phobius"/>
    </source>
</evidence>
<proteinExistence type="predicted"/>
<accession>A0A4V3EBG0</accession>
<protein>
    <submittedName>
        <fullName evidence="2">Signal peptidase</fullName>
    </submittedName>
</protein>
<dbReference type="AlphaFoldDB" id="A0A4V3EBG0"/>
<dbReference type="Proteomes" id="UP000295344">
    <property type="component" value="Unassembled WGS sequence"/>
</dbReference>
<feature type="transmembrane region" description="Helical" evidence="1">
    <location>
        <begin position="21"/>
        <end position="51"/>
    </location>
</feature>
<evidence type="ECO:0000313" key="3">
    <source>
        <dbReference type="Proteomes" id="UP000295344"/>
    </source>
</evidence>
<keyword evidence="1" id="KW-1133">Transmembrane helix</keyword>
<name>A0A4V3EBG0_9MICO</name>
<keyword evidence="1" id="KW-0472">Membrane</keyword>
<dbReference type="CDD" id="cd06530">
    <property type="entry name" value="S26_SPase_I"/>
    <property type="match status" value="1"/>
</dbReference>
<dbReference type="RefSeq" id="WP_133765681.1">
    <property type="nucleotide sequence ID" value="NZ_BAAARP010000003.1"/>
</dbReference>
<evidence type="ECO:0000313" key="2">
    <source>
        <dbReference type="EMBL" id="TDS81044.1"/>
    </source>
</evidence>
<organism evidence="2 3">
    <name type="scientific">Amnibacterium kyonggiense</name>
    <dbReference type="NCBI Taxonomy" id="595671"/>
    <lineage>
        <taxon>Bacteria</taxon>
        <taxon>Bacillati</taxon>
        <taxon>Actinomycetota</taxon>
        <taxon>Actinomycetes</taxon>
        <taxon>Micrococcales</taxon>
        <taxon>Microbacteriaceae</taxon>
        <taxon>Amnibacterium</taxon>
    </lineage>
</organism>
<sequence>MRPRSEAEEPRIRPAGRVADALLVIAALGGLLSVLWWTLSAVLGLGLVSFATGSMSPTYPTGSVAVSVPIALDRVAVGDVVTVQRVGLPPITHRVLAVDVAPSGRSAVVRLKGDANTQPDPTPYDVTALRRVVLPLPPVADALRYAGSPLVVLTVALVIVGSIAYAFWPERIRPRHRESVPHASRQQVGRHLASR</sequence>
<dbReference type="EMBL" id="SOAM01000001">
    <property type="protein sequence ID" value="TDS81044.1"/>
    <property type="molecule type" value="Genomic_DNA"/>
</dbReference>
<reference evidence="2 3" key="1">
    <citation type="submission" date="2019-03" db="EMBL/GenBank/DDBJ databases">
        <title>Genomic Encyclopedia of Archaeal and Bacterial Type Strains, Phase II (KMG-II): from individual species to whole genera.</title>
        <authorList>
            <person name="Goeker M."/>
        </authorList>
    </citation>
    <scope>NUCLEOTIDE SEQUENCE [LARGE SCALE GENOMIC DNA]</scope>
    <source>
        <strain evidence="2 3">DSM 24782</strain>
    </source>
</reference>